<name>A0AAI8Z5Y2_9PEZI</name>
<comment type="caution">
    <text evidence="2">The sequence shown here is derived from an EMBL/GenBank/DDBJ whole genome shotgun (WGS) entry which is preliminary data.</text>
</comment>
<accession>A0AAI8Z5Y2</accession>
<protein>
    <submittedName>
        <fullName evidence="2">Uncharacterized protein</fullName>
    </submittedName>
</protein>
<organism evidence="2 3">
    <name type="scientific">Lecanosticta acicola</name>
    <dbReference type="NCBI Taxonomy" id="111012"/>
    <lineage>
        <taxon>Eukaryota</taxon>
        <taxon>Fungi</taxon>
        <taxon>Dikarya</taxon>
        <taxon>Ascomycota</taxon>
        <taxon>Pezizomycotina</taxon>
        <taxon>Dothideomycetes</taxon>
        <taxon>Dothideomycetidae</taxon>
        <taxon>Mycosphaerellales</taxon>
        <taxon>Mycosphaerellaceae</taxon>
        <taxon>Lecanosticta</taxon>
    </lineage>
</organism>
<keyword evidence="1" id="KW-1133">Transmembrane helix</keyword>
<keyword evidence="3" id="KW-1185">Reference proteome</keyword>
<gene>
    <name evidence="2" type="ORF">LECACI_7A008222</name>
</gene>
<proteinExistence type="predicted"/>
<keyword evidence="1" id="KW-0472">Membrane</keyword>
<sequence>MELCRARVGSSFFLHLEARFGRSKLQNYDGILMGGIFKPKMDFLWRLVILFVIALPIALSVGYKQFQIGGESSNTINATSSEITGMLPYYGMFGPPGLERLDGNTGISLYFNATLPFREATNVSPWDTKESTLPQFPHPYGFNTLLLNEHTSALLDAPQANRLKALQQTLRDGESVTITANVSATVTAHNTSAFPGHDEMLDMACGNISWKMSQEYMFTYYSVFLLANAIVGDQSHVWVGFVPNAKGDNLPENCTYIKPYMKRFDTTRQRCTGKWSITRGGIQLTSGSSCNGTLLPASKQLPLTMNTLVFADWYTPQLHETLAPFATSRNQSHWLYPSMSTAVAAMSWSRICSLNGVANYLNQTLNVQFGTRPDNSSISVEEAGLMYNVADEQVVSIRQTLRNGPLLWSILAIQPLLVIVMAICTALMHSTPIDTGFGIVSILSGISPQSLELVRGAALSGELKEKLRVSIFPVHRKGQPDAIEYRLHRVGESVPVGRLRRRVVYA</sequence>
<dbReference type="EMBL" id="CAVMBE010000077">
    <property type="protein sequence ID" value="CAK4033064.1"/>
    <property type="molecule type" value="Genomic_DNA"/>
</dbReference>
<feature type="transmembrane region" description="Helical" evidence="1">
    <location>
        <begin position="406"/>
        <end position="428"/>
    </location>
</feature>
<dbReference type="AlphaFoldDB" id="A0AAI8Z5Y2"/>
<evidence type="ECO:0000313" key="3">
    <source>
        <dbReference type="Proteomes" id="UP001296104"/>
    </source>
</evidence>
<evidence type="ECO:0000313" key="2">
    <source>
        <dbReference type="EMBL" id="CAK4033064.1"/>
    </source>
</evidence>
<evidence type="ECO:0000256" key="1">
    <source>
        <dbReference type="SAM" id="Phobius"/>
    </source>
</evidence>
<reference evidence="2" key="1">
    <citation type="submission" date="2023-11" db="EMBL/GenBank/DDBJ databases">
        <authorList>
            <person name="Alioto T."/>
            <person name="Alioto T."/>
            <person name="Gomez Garrido J."/>
        </authorList>
    </citation>
    <scope>NUCLEOTIDE SEQUENCE</scope>
</reference>
<keyword evidence="1" id="KW-0812">Transmembrane</keyword>
<dbReference type="Proteomes" id="UP001296104">
    <property type="component" value="Unassembled WGS sequence"/>
</dbReference>
<feature type="transmembrane region" description="Helical" evidence="1">
    <location>
        <begin position="43"/>
        <end position="63"/>
    </location>
</feature>